<accession>A0A6J4NDL5</accession>
<sequence>MTSSQPSVPEHAPQRLLRLAAVCTRCAKPPRIRIPEAERELSRSQKADALKTTYQCHHCGHVYALDAGAYQRAA</sequence>
<evidence type="ECO:0008006" key="2">
    <source>
        <dbReference type="Google" id="ProtNLM"/>
    </source>
</evidence>
<reference evidence="1" key="1">
    <citation type="submission" date="2020-02" db="EMBL/GenBank/DDBJ databases">
        <authorList>
            <person name="Meier V. D."/>
        </authorList>
    </citation>
    <scope>NUCLEOTIDE SEQUENCE</scope>
    <source>
        <strain evidence="1">AVDCRST_MAG89</strain>
    </source>
</reference>
<gene>
    <name evidence="1" type="ORF">AVDCRST_MAG89-5477</name>
</gene>
<dbReference type="EMBL" id="CADCTV010001145">
    <property type="protein sequence ID" value="CAA9382229.1"/>
    <property type="molecule type" value="Genomic_DNA"/>
</dbReference>
<evidence type="ECO:0000313" key="1">
    <source>
        <dbReference type="EMBL" id="CAA9382229.1"/>
    </source>
</evidence>
<protein>
    <recommendedName>
        <fullName evidence="2">Mut7-C RNAse domain-containing protein</fullName>
    </recommendedName>
</protein>
<proteinExistence type="predicted"/>
<dbReference type="AlphaFoldDB" id="A0A6J4NDL5"/>
<organism evidence="1">
    <name type="scientific">uncultured Gemmatimonadota bacterium</name>
    <dbReference type="NCBI Taxonomy" id="203437"/>
    <lineage>
        <taxon>Bacteria</taxon>
        <taxon>Pseudomonadati</taxon>
        <taxon>Gemmatimonadota</taxon>
        <taxon>environmental samples</taxon>
    </lineage>
</organism>
<name>A0A6J4NDL5_9BACT</name>